<keyword evidence="1" id="KW-0472">Membrane</keyword>
<feature type="transmembrane region" description="Helical" evidence="1">
    <location>
        <begin position="110"/>
        <end position="126"/>
    </location>
</feature>
<sequence length="644" mass="71556">MASKVVDPSNRETAEYSPVPPIPAFDRVHGPGTRFLVRRTLLYLAAFWAVGLALAALDLSDGLTAFGLGLLVPGGGFLYTGNILLAGIAVVAFPLALGIWWLIGIVPLPPAVWLGAAILAGAGLGANETQDWARWGVPVILVAAIVLTVAYLQIRFRIQSARGRRFNAQIAAEQPVLPVAAPTPTVREAGEEDLKTLRYVMDLGLQPADSWDGFFFVRPEQFREGAVRYQLNFVSYTAAMYQYTCAPAFTGYAAEAQRNMIDKMLQKPVWSYWSLEHLWGNLRWNPDPIIDDNVMYSGYLGLMLGMYETMTGDRRYHEPGCLELRWNDTTIYRHDADTITAALVDNFSRARLGQFPCEPNWIYPMCNTFGINSLLVYDRLEGTNHAEPVVAQVRESYDNGDFCEPDGRLTAARSEYFGFRHPMVGNMGDTITTYFLNPIVPEIGRRTWWLMGKNHLGAEGKGPKHRSWNLIDPGNYGINTDRFVRASLAANAREYGDEFHAQQMEQSLAHRIVEKDGARRYKRLSVWGNLWLALARFSREDGFRGFIQEGIPDAWRRGPVLADAAYPEVLVAKAVSDGTSLDLVLRPGNGPVRTTLAIERLTPGHAYTVTGALSPELAADAEGRALVEIVLNDRLEVSITRAVE</sequence>
<reference evidence="3 4" key="1">
    <citation type="journal article" date="2011" name="J. Bacteriol.">
        <title>Complete genome sequence of Amycolicicoccus subflavus DQS3-9A1T, an actinomycete isolated from crude oil-polluted soil.</title>
        <authorList>
            <person name="Cai M."/>
            <person name="Chen W.M."/>
            <person name="Nie Y."/>
            <person name="Chi C.Q."/>
            <person name="Wang Y.N."/>
            <person name="Tang Y.Q."/>
            <person name="Li G.Y."/>
            <person name="Wu X.L."/>
        </authorList>
    </citation>
    <scope>NUCLEOTIDE SEQUENCE [LARGE SCALE GENOMIC DNA]</scope>
    <source>
        <strain evidence="4">DSM 45089 / DQS3-9A1</strain>
    </source>
</reference>
<evidence type="ECO:0000313" key="4">
    <source>
        <dbReference type="Proteomes" id="UP000009235"/>
    </source>
</evidence>
<dbReference type="eggNOG" id="ENOG502Z8JJ">
    <property type="taxonomic scope" value="Bacteria"/>
</dbReference>
<protein>
    <recommendedName>
        <fullName evidence="2">Linalool dehydratase/isomerase domain-containing protein</fullName>
    </recommendedName>
</protein>
<proteinExistence type="predicted"/>
<evidence type="ECO:0000259" key="2">
    <source>
        <dbReference type="Pfam" id="PF18566"/>
    </source>
</evidence>
<feature type="transmembrane region" description="Helical" evidence="1">
    <location>
        <begin position="132"/>
        <end position="154"/>
    </location>
</feature>
<dbReference type="InterPro" id="IPR041411">
    <property type="entry name" value="Ldi"/>
</dbReference>
<dbReference type="RefSeq" id="WP_013807547.1">
    <property type="nucleotide sequence ID" value="NC_015564.1"/>
</dbReference>
<feature type="transmembrane region" description="Helical" evidence="1">
    <location>
        <begin position="40"/>
        <end position="57"/>
    </location>
</feature>
<dbReference type="STRING" id="443218.AS9A_2751"/>
<dbReference type="EMBL" id="CP002786">
    <property type="protein sequence ID" value="AEF41198.1"/>
    <property type="molecule type" value="Genomic_DNA"/>
</dbReference>
<organism evidence="3 4">
    <name type="scientific">Hoyosella subflava (strain DSM 45089 / JCM 17490 / NBRC 109087 / DQS3-9A1)</name>
    <name type="common">Amycolicicoccus subflavus</name>
    <dbReference type="NCBI Taxonomy" id="443218"/>
    <lineage>
        <taxon>Bacteria</taxon>
        <taxon>Bacillati</taxon>
        <taxon>Actinomycetota</taxon>
        <taxon>Actinomycetes</taxon>
        <taxon>Mycobacteriales</taxon>
        <taxon>Hoyosellaceae</taxon>
        <taxon>Hoyosella</taxon>
    </lineage>
</organism>
<evidence type="ECO:0000256" key="1">
    <source>
        <dbReference type="SAM" id="Phobius"/>
    </source>
</evidence>
<keyword evidence="1" id="KW-0812">Transmembrane</keyword>
<dbReference type="Proteomes" id="UP000009235">
    <property type="component" value="Chromosome"/>
</dbReference>
<keyword evidence="1" id="KW-1133">Transmembrane helix</keyword>
<feature type="transmembrane region" description="Helical" evidence="1">
    <location>
        <begin position="77"/>
        <end position="103"/>
    </location>
</feature>
<evidence type="ECO:0000313" key="3">
    <source>
        <dbReference type="EMBL" id="AEF41198.1"/>
    </source>
</evidence>
<dbReference type="HOGENOM" id="CLU_027581_0_0_11"/>
<gene>
    <name evidence="3" type="ordered locus">AS9A_2751</name>
</gene>
<name>F6EI91_HOYSD</name>
<dbReference type="KEGG" id="asd:AS9A_2751"/>
<accession>F6EI91</accession>
<keyword evidence="4" id="KW-1185">Reference proteome</keyword>
<dbReference type="AlphaFoldDB" id="F6EI91"/>
<feature type="domain" description="Linalool dehydratase/isomerase" evidence="2">
    <location>
        <begin position="228"/>
        <end position="526"/>
    </location>
</feature>
<dbReference type="Pfam" id="PF18566">
    <property type="entry name" value="Ldi"/>
    <property type="match status" value="1"/>
</dbReference>